<evidence type="ECO:0000256" key="1">
    <source>
        <dbReference type="SAM" id="Phobius"/>
    </source>
</evidence>
<keyword evidence="1" id="KW-0472">Membrane</keyword>
<feature type="transmembrane region" description="Helical" evidence="1">
    <location>
        <begin position="6"/>
        <end position="23"/>
    </location>
</feature>
<dbReference type="EMBL" id="FMYW01000002">
    <property type="protein sequence ID" value="SDC07811.1"/>
    <property type="molecule type" value="Genomic_DNA"/>
</dbReference>
<reference evidence="3" key="1">
    <citation type="submission" date="2016-10" db="EMBL/GenBank/DDBJ databases">
        <authorList>
            <person name="Varghese N."/>
            <person name="Submissions S."/>
        </authorList>
    </citation>
    <scope>NUCLEOTIDE SEQUENCE [LARGE SCALE GENOMIC DNA]</scope>
    <source>
        <strain evidence="3">DSM 11005</strain>
    </source>
</reference>
<keyword evidence="1" id="KW-1133">Transmembrane helix</keyword>
<accession>A0A1G6IN20</accession>
<sequence length="40" mass="4520">MSVTGLALSLLIAIVSISLCFLWKKVNQEMVINLMEKRLL</sequence>
<dbReference type="AlphaFoldDB" id="A0A1G6IN20"/>
<protein>
    <submittedName>
        <fullName evidence="2">Uncharacterized protein</fullName>
    </submittedName>
</protein>
<organism evidence="2 3">
    <name type="scientific">Succiniclasticum ruminis</name>
    <dbReference type="NCBI Taxonomy" id="40841"/>
    <lineage>
        <taxon>Bacteria</taxon>
        <taxon>Bacillati</taxon>
        <taxon>Bacillota</taxon>
        <taxon>Negativicutes</taxon>
        <taxon>Acidaminococcales</taxon>
        <taxon>Acidaminococcaceae</taxon>
        <taxon>Succiniclasticum</taxon>
    </lineage>
</organism>
<evidence type="ECO:0000313" key="2">
    <source>
        <dbReference type="EMBL" id="SDC07811.1"/>
    </source>
</evidence>
<dbReference type="Proteomes" id="UP000198943">
    <property type="component" value="Unassembled WGS sequence"/>
</dbReference>
<evidence type="ECO:0000313" key="3">
    <source>
        <dbReference type="Proteomes" id="UP000198943"/>
    </source>
</evidence>
<proteinExistence type="predicted"/>
<keyword evidence="3" id="KW-1185">Reference proteome</keyword>
<name>A0A1G6IN20_9FIRM</name>
<gene>
    <name evidence="2" type="ORF">SAMN04487864_102153</name>
</gene>
<keyword evidence="1" id="KW-0812">Transmembrane</keyword>